<name>A0ABY6MCY9_9BACT</name>
<dbReference type="Proteomes" id="UP001163156">
    <property type="component" value="Chromosome"/>
</dbReference>
<evidence type="ECO:0000259" key="2">
    <source>
        <dbReference type="Pfam" id="PF14321"/>
    </source>
</evidence>
<dbReference type="PROSITE" id="PS51257">
    <property type="entry name" value="PROKAR_LIPOPROTEIN"/>
    <property type="match status" value="1"/>
</dbReference>
<keyword evidence="1" id="KW-0732">Signal</keyword>
<evidence type="ECO:0000313" key="3">
    <source>
        <dbReference type="EMBL" id="UZD21582.1"/>
    </source>
</evidence>
<dbReference type="InterPro" id="IPR025491">
    <property type="entry name" value="DUF4382"/>
</dbReference>
<dbReference type="SUPFAM" id="SSF49452">
    <property type="entry name" value="Starch-binding domain-like"/>
    <property type="match status" value="1"/>
</dbReference>
<keyword evidence="4" id="KW-1185">Reference proteome</keyword>
<dbReference type="RefSeq" id="WP_264808054.1">
    <property type="nucleotide sequence ID" value="NZ_CP110226.1"/>
</dbReference>
<feature type="domain" description="DUF4382" evidence="2">
    <location>
        <begin position="32"/>
        <end position="183"/>
    </location>
</feature>
<dbReference type="InterPro" id="IPR013784">
    <property type="entry name" value="Carb-bd-like_fold"/>
</dbReference>
<sequence>MKNIISYFLISLLILAGMSCSSDDENPTAGSAKVNFYLVDAPASYDEVWVEVLALRIKIDEEGIDEDDDEEEDDESEWIEIAYDESKPINLLDLTGGNSELLGTADFPEGDIDQLRLILGENNYVIKNGERFDLKTPSAQQSGLKIKIDEEIEGGMTYDLVIDFDVAKSIVEAGNSGNIILKPVLRAFLDEISQGIMGQVNPVDAQAIQVTANDGEDQYNTFVNENGNYKITGMDDGTYSITITPNEFYLPIVLEGVVVEDEKITTVEPVTLVLK</sequence>
<organism evidence="3 4">
    <name type="scientific">Algoriphagus halophytocola</name>
    <dbReference type="NCBI Taxonomy" id="2991499"/>
    <lineage>
        <taxon>Bacteria</taxon>
        <taxon>Pseudomonadati</taxon>
        <taxon>Bacteroidota</taxon>
        <taxon>Cytophagia</taxon>
        <taxon>Cytophagales</taxon>
        <taxon>Cyclobacteriaceae</taxon>
        <taxon>Algoriphagus</taxon>
    </lineage>
</organism>
<protein>
    <submittedName>
        <fullName evidence="3">DUF4382 domain-containing protein</fullName>
    </submittedName>
</protein>
<evidence type="ECO:0000313" key="4">
    <source>
        <dbReference type="Proteomes" id="UP001163156"/>
    </source>
</evidence>
<evidence type="ECO:0000256" key="1">
    <source>
        <dbReference type="SAM" id="SignalP"/>
    </source>
</evidence>
<dbReference type="Pfam" id="PF14321">
    <property type="entry name" value="DUF4382"/>
    <property type="match status" value="1"/>
</dbReference>
<dbReference type="Gene3D" id="2.60.40.1120">
    <property type="entry name" value="Carboxypeptidase-like, regulatory domain"/>
    <property type="match status" value="1"/>
</dbReference>
<dbReference type="EMBL" id="CP110226">
    <property type="protein sequence ID" value="UZD21582.1"/>
    <property type="molecule type" value="Genomic_DNA"/>
</dbReference>
<feature type="signal peptide" evidence="1">
    <location>
        <begin position="1"/>
        <end position="21"/>
    </location>
</feature>
<gene>
    <name evidence="3" type="ORF">OM944_13020</name>
</gene>
<reference evidence="3" key="1">
    <citation type="submission" date="2022-10" db="EMBL/GenBank/DDBJ databases">
        <title>Algoriphagus sp. a novel bacteria isolate from halophytes salicornia europaea.</title>
        <authorList>
            <person name="Peng Y."/>
            <person name="Jiang L."/>
            <person name="Lee J."/>
        </authorList>
    </citation>
    <scope>NUCLEOTIDE SEQUENCE</scope>
    <source>
        <strain evidence="3">TR-M5</strain>
    </source>
</reference>
<proteinExistence type="predicted"/>
<accession>A0ABY6MCY9</accession>
<feature type="chain" id="PRO_5046683081" evidence="1">
    <location>
        <begin position="22"/>
        <end position="275"/>
    </location>
</feature>